<dbReference type="InterPro" id="IPR021315">
    <property type="entry name" value="Gap/Sap"/>
</dbReference>
<evidence type="ECO:0000313" key="3">
    <source>
        <dbReference type="Proteomes" id="UP000563898"/>
    </source>
</evidence>
<gene>
    <name evidence="2" type="ORF">HGA05_14745</name>
</gene>
<dbReference type="EMBL" id="JAAXPC010000008">
    <property type="protein sequence ID" value="NKY02829.1"/>
    <property type="molecule type" value="Genomic_DNA"/>
</dbReference>
<dbReference type="Proteomes" id="UP000563898">
    <property type="component" value="Unassembled WGS sequence"/>
</dbReference>
<dbReference type="RefSeq" id="WP_006371609.1">
    <property type="nucleotide sequence ID" value="NZ_CP085887.1"/>
</dbReference>
<sequence length="216" mass="21760">MGAVIGDVLPLAVGVAVSPIPIIGAILMLLGRHARTTSVGFATGWLAGIVIATVVFVLIGGSAGGGSTLTGWIKLALGVLLLLEGAREWRARGGDVSTPKWMAAIDDMKPPKAFGLGFALAAINPKNLMMCIGAGVTIGAAGLTSGSVVVAVAVFAVLAGCTVIVPVVAYQVAAQALRAPLDRLKEWLQANNTAVMATLFLVIGVVLIGKGISVLA</sequence>
<keyword evidence="1" id="KW-0472">Membrane</keyword>
<evidence type="ECO:0000256" key="1">
    <source>
        <dbReference type="SAM" id="Phobius"/>
    </source>
</evidence>
<comment type="caution">
    <text evidence="2">The sequence shown here is derived from an EMBL/GenBank/DDBJ whole genome shotgun (WGS) entry which is preliminary data.</text>
</comment>
<feature type="transmembrane region" description="Helical" evidence="1">
    <location>
        <begin position="148"/>
        <end position="173"/>
    </location>
</feature>
<reference evidence="2 3" key="1">
    <citation type="submission" date="2020-04" db="EMBL/GenBank/DDBJ databases">
        <title>MicrobeNet Type strains.</title>
        <authorList>
            <person name="Nicholson A.C."/>
        </authorList>
    </citation>
    <scope>NUCLEOTIDE SEQUENCE [LARGE SCALE GENOMIC DNA]</scope>
    <source>
        <strain evidence="2 3">ATCC BAA-14</strain>
    </source>
</reference>
<feature type="transmembrane region" description="Helical" evidence="1">
    <location>
        <begin position="38"/>
        <end position="59"/>
    </location>
</feature>
<proteinExistence type="predicted"/>
<feature type="transmembrane region" description="Helical" evidence="1">
    <location>
        <begin position="118"/>
        <end position="142"/>
    </location>
</feature>
<keyword evidence="1" id="KW-0812">Transmembrane</keyword>
<feature type="transmembrane region" description="Helical" evidence="1">
    <location>
        <begin position="12"/>
        <end position="31"/>
    </location>
</feature>
<name>A0A846WN87_9ACTN</name>
<evidence type="ECO:0000313" key="2">
    <source>
        <dbReference type="EMBL" id="NKY02829.1"/>
    </source>
</evidence>
<accession>A0A846WN87</accession>
<dbReference type="AlphaFoldDB" id="A0A846WN87"/>
<keyword evidence="1" id="KW-1133">Transmembrane helix</keyword>
<dbReference type="Pfam" id="PF11139">
    <property type="entry name" value="SfLAP"/>
    <property type="match status" value="1"/>
</dbReference>
<feature type="transmembrane region" description="Helical" evidence="1">
    <location>
        <begin position="194"/>
        <end position="215"/>
    </location>
</feature>
<organism evidence="2 3">
    <name type="scientific">Gordonia polyisoprenivorans</name>
    <dbReference type="NCBI Taxonomy" id="84595"/>
    <lineage>
        <taxon>Bacteria</taxon>
        <taxon>Bacillati</taxon>
        <taxon>Actinomycetota</taxon>
        <taxon>Actinomycetes</taxon>
        <taxon>Mycobacteriales</taxon>
        <taxon>Gordoniaceae</taxon>
        <taxon>Gordonia</taxon>
    </lineage>
</organism>
<protein>
    <submittedName>
        <fullName evidence="2">GAP family protein</fullName>
    </submittedName>
</protein>